<keyword evidence="7" id="KW-0472">Membrane</keyword>
<evidence type="ECO:0000256" key="6">
    <source>
        <dbReference type="ARBA" id="ARBA00022967"/>
    </source>
</evidence>
<dbReference type="NCBIfam" id="NF010061">
    <property type="entry name" value="PRK13538.1"/>
    <property type="match status" value="1"/>
</dbReference>
<keyword evidence="5" id="KW-0067">ATP-binding</keyword>
<dbReference type="InterPro" id="IPR027417">
    <property type="entry name" value="P-loop_NTPase"/>
</dbReference>
<dbReference type="Gene3D" id="3.40.50.300">
    <property type="entry name" value="P-loop containing nucleotide triphosphate hydrolases"/>
    <property type="match status" value="1"/>
</dbReference>
<dbReference type="SMART" id="SM00382">
    <property type="entry name" value="AAA"/>
    <property type="match status" value="1"/>
</dbReference>
<dbReference type="Proteomes" id="UP001303946">
    <property type="component" value="Chromosome"/>
</dbReference>
<gene>
    <name evidence="9" type="primary">ccmA</name>
    <name evidence="9" type="ORF">RXV79_20110</name>
</gene>
<keyword evidence="10" id="KW-1185">Reference proteome</keyword>
<evidence type="ECO:0000256" key="5">
    <source>
        <dbReference type="ARBA" id="ARBA00022840"/>
    </source>
</evidence>
<sequence length="214" mass="22799">MSITTSAPATTSDASAPLLAANALACRRGDRVLFKGLDLKLLPGQVLWLRGANGRGKTSLLRLLAGLSTPEAGTVERRDGLLYVAHANALKEDLTVLESLRFLARLQGRDTTEAALVDALRLFGMASRRDAPVRTLSQGQRRRVALSRLALAPSAPVWVLDEPFDALDVDGIATLNGLLSRHAQAGGGVVLTSHQALTLSEPAPREIQLDEVAR</sequence>
<reference evidence="9 10" key="1">
    <citation type="submission" date="2023-10" db="EMBL/GenBank/DDBJ databases">
        <title>Bacteria for the degradation of biodegradable plastic PBAT(Polybutylene adipate terephthalate).</title>
        <authorList>
            <person name="Weon H.-Y."/>
            <person name="Yeon J."/>
        </authorList>
    </citation>
    <scope>NUCLEOTIDE SEQUENCE [LARGE SCALE GENOMIC DNA]</scope>
    <source>
        <strain evidence="9 10">SBD 7-3</strain>
    </source>
</reference>
<evidence type="ECO:0000256" key="2">
    <source>
        <dbReference type="ARBA" id="ARBA00022475"/>
    </source>
</evidence>
<organism evidence="9 10">
    <name type="scientific">Piscinibacter gummiphilus</name>
    <dbReference type="NCBI Taxonomy" id="946333"/>
    <lineage>
        <taxon>Bacteria</taxon>
        <taxon>Pseudomonadati</taxon>
        <taxon>Pseudomonadota</taxon>
        <taxon>Betaproteobacteria</taxon>
        <taxon>Burkholderiales</taxon>
        <taxon>Sphaerotilaceae</taxon>
        <taxon>Piscinibacter</taxon>
    </lineage>
</organism>
<dbReference type="PANTHER" id="PTHR43499:SF1">
    <property type="entry name" value="ABC TRANSPORTER I FAMILY MEMBER 1"/>
    <property type="match status" value="1"/>
</dbReference>
<protein>
    <submittedName>
        <fullName evidence="9">Cytochrome c biogenesis heme-transporting ATPase CcmA</fullName>
    </submittedName>
</protein>
<dbReference type="PANTHER" id="PTHR43499">
    <property type="entry name" value="ABC TRANSPORTER I FAMILY MEMBER 1"/>
    <property type="match status" value="1"/>
</dbReference>
<dbReference type="Pfam" id="PF00005">
    <property type="entry name" value="ABC_tran"/>
    <property type="match status" value="1"/>
</dbReference>
<evidence type="ECO:0000256" key="7">
    <source>
        <dbReference type="ARBA" id="ARBA00023136"/>
    </source>
</evidence>
<dbReference type="InterPro" id="IPR003593">
    <property type="entry name" value="AAA+_ATPase"/>
</dbReference>
<evidence type="ECO:0000313" key="10">
    <source>
        <dbReference type="Proteomes" id="UP001303946"/>
    </source>
</evidence>
<proteinExistence type="predicted"/>
<dbReference type="PROSITE" id="PS00211">
    <property type="entry name" value="ABC_TRANSPORTER_1"/>
    <property type="match status" value="1"/>
</dbReference>
<evidence type="ECO:0000256" key="3">
    <source>
        <dbReference type="ARBA" id="ARBA00022741"/>
    </source>
</evidence>
<keyword evidence="4" id="KW-0201">Cytochrome c-type biogenesis</keyword>
<evidence type="ECO:0000256" key="1">
    <source>
        <dbReference type="ARBA" id="ARBA00022448"/>
    </source>
</evidence>
<keyword evidence="1" id="KW-0813">Transport</keyword>
<accession>A0ABZ0CQE7</accession>
<dbReference type="PROSITE" id="PS50893">
    <property type="entry name" value="ABC_TRANSPORTER_2"/>
    <property type="match status" value="1"/>
</dbReference>
<keyword evidence="3" id="KW-0547">Nucleotide-binding</keyword>
<keyword evidence="2" id="KW-1003">Cell membrane</keyword>
<evidence type="ECO:0000259" key="8">
    <source>
        <dbReference type="PROSITE" id="PS50893"/>
    </source>
</evidence>
<dbReference type="EMBL" id="CP136336">
    <property type="protein sequence ID" value="WOB07210.1"/>
    <property type="molecule type" value="Genomic_DNA"/>
</dbReference>
<dbReference type="InterPro" id="IPR017871">
    <property type="entry name" value="ABC_transporter-like_CS"/>
</dbReference>
<evidence type="ECO:0000313" key="9">
    <source>
        <dbReference type="EMBL" id="WOB07210.1"/>
    </source>
</evidence>
<keyword evidence="6" id="KW-1278">Translocase</keyword>
<dbReference type="SUPFAM" id="SSF52540">
    <property type="entry name" value="P-loop containing nucleoside triphosphate hydrolases"/>
    <property type="match status" value="1"/>
</dbReference>
<feature type="domain" description="ABC transporter" evidence="8">
    <location>
        <begin position="19"/>
        <end position="212"/>
    </location>
</feature>
<evidence type="ECO:0000256" key="4">
    <source>
        <dbReference type="ARBA" id="ARBA00022748"/>
    </source>
</evidence>
<dbReference type="InterPro" id="IPR005895">
    <property type="entry name" value="ABC_transptr_haem_export_CcmA"/>
</dbReference>
<dbReference type="RefSeq" id="WP_316699882.1">
    <property type="nucleotide sequence ID" value="NZ_CP136336.1"/>
</dbReference>
<dbReference type="InterPro" id="IPR003439">
    <property type="entry name" value="ABC_transporter-like_ATP-bd"/>
</dbReference>
<dbReference type="NCBIfam" id="TIGR01189">
    <property type="entry name" value="ccmA"/>
    <property type="match status" value="1"/>
</dbReference>
<name>A0ABZ0CQE7_9BURK</name>